<dbReference type="Pfam" id="PF13426">
    <property type="entry name" value="PAS_9"/>
    <property type="match status" value="1"/>
</dbReference>
<name>A0ABV0BGW2_9HYPH</name>
<accession>A0ABV0BGW2</accession>
<dbReference type="InterPro" id="IPR013767">
    <property type="entry name" value="PAS_fold"/>
</dbReference>
<dbReference type="GO" id="GO:0005524">
    <property type="term" value="F:ATP binding"/>
    <property type="evidence" value="ECO:0007669"/>
    <property type="project" value="UniProtKB-KW"/>
</dbReference>
<gene>
    <name evidence="10" type="ORF">WJT86_03850</name>
</gene>
<dbReference type="InterPro" id="IPR003594">
    <property type="entry name" value="HATPase_dom"/>
</dbReference>
<dbReference type="Gene3D" id="3.30.565.10">
    <property type="entry name" value="Histidine kinase-like ATPase, C-terminal domain"/>
    <property type="match status" value="1"/>
</dbReference>
<dbReference type="CDD" id="cd00082">
    <property type="entry name" value="HisKA"/>
    <property type="match status" value="1"/>
</dbReference>
<evidence type="ECO:0000256" key="5">
    <source>
        <dbReference type="ARBA" id="ARBA00022777"/>
    </source>
</evidence>
<dbReference type="InterPro" id="IPR000014">
    <property type="entry name" value="PAS"/>
</dbReference>
<dbReference type="PANTHER" id="PTHR43047">
    <property type="entry name" value="TWO-COMPONENT HISTIDINE PROTEIN KINASE"/>
    <property type="match status" value="1"/>
</dbReference>
<evidence type="ECO:0000259" key="8">
    <source>
        <dbReference type="PROSITE" id="PS50109"/>
    </source>
</evidence>
<dbReference type="InterPro" id="IPR036890">
    <property type="entry name" value="HATPase_C_sf"/>
</dbReference>
<organism evidence="10 11">
    <name type="scientific">Hohaiivirga grylli</name>
    <dbReference type="NCBI Taxonomy" id="3133970"/>
    <lineage>
        <taxon>Bacteria</taxon>
        <taxon>Pseudomonadati</taxon>
        <taxon>Pseudomonadota</taxon>
        <taxon>Alphaproteobacteria</taxon>
        <taxon>Hyphomicrobiales</taxon>
        <taxon>Methylobacteriaceae</taxon>
        <taxon>Hohaiivirga</taxon>
    </lineage>
</organism>
<evidence type="ECO:0000256" key="7">
    <source>
        <dbReference type="SAM" id="MobiDB-lite"/>
    </source>
</evidence>
<dbReference type="InterPro" id="IPR005467">
    <property type="entry name" value="His_kinase_dom"/>
</dbReference>
<dbReference type="Pfam" id="PF13188">
    <property type="entry name" value="PAS_8"/>
    <property type="match status" value="1"/>
</dbReference>
<evidence type="ECO:0000256" key="1">
    <source>
        <dbReference type="ARBA" id="ARBA00000085"/>
    </source>
</evidence>
<dbReference type="EMBL" id="JBBYXI010000001">
    <property type="protein sequence ID" value="MEN3930193.1"/>
    <property type="molecule type" value="Genomic_DNA"/>
</dbReference>
<keyword evidence="6" id="KW-0175">Coiled coil</keyword>
<evidence type="ECO:0000313" key="11">
    <source>
        <dbReference type="Proteomes" id="UP001418637"/>
    </source>
</evidence>
<keyword evidence="3" id="KW-0597">Phosphoprotein</keyword>
<dbReference type="InterPro" id="IPR004358">
    <property type="entry name" value="Sig_transdc_His_kin-like_C"/>
</dbReference>
<feature type="coiled-coil region" evidence="6">
    <location>
        <begin position="602"/>
        <end position="629"/>
    </location>
</feature>
<evidence type="ECO:0000259" key="9">
    <source>
        <dbReference type="PROSITE" id="PS50112"/>
    </source>
</evidence>
<evidence type="ECO:0000256" key="3">
    <source>
        <dbReference type="ARBA" id="ARBA00022553"/>
    </source>
</evidence>
<sequence length="852" mass="92178">MSSRVKDIETAIEKLVEEPAFSAFSGDDAGILVWSEDGRHILWASQAAQPLKNALAKGEHGEVALPELEAARIQALASGAAPQQGMQLERLRLNPLRYSAPLTCACRLINVHSYGDLLVTAIAGQVPLAGEGQSVMAQEALPDDRVGLLQKKQTIRFIWQADANLRITSVSDALAEAVGEKSADIIGQRWPELLARLRQEKPGVILSHLEQNETWSGEVVFWPIDQSQHEVGVELAGFPVLGASRELVGYRGFGLCRADTLVRTGASVSVKEVAKDKPAKVKVPVSAKVALPVPDKRLSDADKLTLGEIARTLGGPIMSGPSGKVTEKHKSKHSSPEKRDVEIPTVSSPAILHSEKERVETPPQKAEELMDLLPTGVLIHRGEDVIFANRMLLQMVGYPNIDKLVNLGVLGLFRDSPVLSGGGTDAPFVLTNADGEKVAVEVRLSTVEWKGIPASLMLIRQSAETNMVDQLRKSERDSHERGERIRELEAILATATDGIVTLDETGSILSLNSSGEALFGYDAREVVGEPITTLLAAESHIAALDYIDGLRLSGVASLLEGGREVTGRVKQGGTIPLFMTIGRINDLTSRKLCVVLRDITAFKKAESELLEAKRAAEEASEQKSDLLAKISHEIRTPLNAIIGFAELMMEERLGPIHNERYKSYLKDMHTSGTHVMSLVNDLLDLAKIEAGHMDLSFSSVHLNELVASCVGLMQQQAANGRIIMRTSFAHKLPPVVADERSVRQIVLNLVSNAIKFTDAGGQVIVSTAMTDLNEVVIRVRDTGIGMSSDDIIAAMEPFRQLATSRQRGGTGLGLPLTKALIEANRGSFEITSAPREGTLVEVVFPPTRVLAE</sequence>
<dbReference type="EC" id="2.7.13.3" evidence="2"/>
<dbReference type="CDD" id="cd00130">
    <property type="entry name" value="PAS"/>
    <property type="match status" value="2"/>
</dbReference>
<dbReference type="Pfam" id="PF02518">
    <property type="entry name" value="HATPase_c"/>
    <property type="match status" value="1"/>
</dbReference>
<dbReference type="SMART" id="SM00091">
    <property type="entry name" value="PAS"/>
    <property type="match status" value="3"/>
</dbReference>
<dbReference type="SUPFAM" id="SSF55785">
    <property type="entry name" value="PYP-like sensor domain (PAS domain)"/>
    <property type="match status" value="2"/>
</dbReference>
<keyword evidence="10" id="KW-0067">ATP-binding</keyword>
<dbReference type="Gene3D" id="1.10.287.130">
    <property type="match status" value="1"/>
</dbReference>
<dbReference type="SMART" id="SM00387">
    <property type="entry name" value="HATPase_c"/>
    <property type="match status" value="1"/>
</dbReference>
<dbReference type="PRINTS" id="PR00344">
    <property type="entry name" value="BCTRLSENSOR"/>
</dbReference>
<dbReference type="PROSITE" id="PS50112">
    <property type="entry name" value="PAS"/>
    <property type="match status" value="1"/>
</dbReference>
<feature type="domain" description="Histidine kinase" evidence="8">
    <location>
        <begin position="629"/>
        <end position="848"/>
    </location>
</feature>
<dbReference type="InterPro" id="IPR036097">
    <property type="entry name" value="HisK_dim/P_sf"/>
</dbReference>
<keyword evidence="4" id="KW-0808">Transferase</keyword>
<dbReference type="SUPFAM" id="SSF47384">
    <property type="entry name" value="Homodimeric domain of signal transducing histidine kinase"/>
    <property type="match status" value="1"/>
</dbReference>
<dbReference type="Gene3D" id="3.30.450.20">
    <property type="entry name" value="PAS domain"/>
    <property type="match status" value="2"/>
</dbReference>
<dbReference type="SUPFAM" id="SSF55874">
    <property type="entry name" value="ATPase domain of HSP90 chaperone/DNA topoisomerase II/histidine kinase"/>
    <property type="match status" value="1"/>
</dbReference>
<comment type="catalytic activity">
    <reaction evidence="1">
        <text>ATP + protein L-histidine = ADP + protein N-phospho-L-histidine.</text>
        <dbReference type="EC" id="2.7.13.3"/>
    </reaction>
</comment>
<evidence type="ECO:0000256" key="2">
    <source>
        <dbReference type="ARBA" id="ARBA00012438"/>
    </source>
</evidence>
<dbReference type="InterPro" id="IPR035965">
    <property type="entry name" value="PAS-like_dom_sf"/>
</dbReference>
<dbReference type="SMART" id="SM00388">
    <property type="entry name" value="HisKA"/>
    <property type="match status" value="1"/>
</dbReference>
<reference evidence="10 11" key="1">
    <citation type="submission" date="2024-04" db="EMBL/GenBank/DDBJ databases">
        <title>A novel species isolated from cricket.</title>
        <authorList>
            <person name="Wang H.-C."/>
        </authorList>
    </citation>
    <scope>NUCLEOTIDE SEQUENCE [LARGE SCALE GENOMIC DNA]</scope>
    <source>
        <strain evidence="10 11">WL0021</strain>
    </source>
</reference>
<evidence type="ECO:0000256" key="4">
    <source>
        <dbReference type="ARBA" id="ARBA00022679"/>
    </source>
</evidence>
<dbReference type="PANTHER" id="PTHR43047:SF72">
    <property type="entry name" value="OSMOSENSING HISTIDINE PROTEIN KINASE SLN1"/>
    <property type="match status" value="1"/>
</dbReference>
<feature type="domain" description="PAS" evidence="9">
    <location>
        <begin position="484"/>
        <end position="540"/>
    </location>
</feature>
<keyword evidence="11" id="KW-1185">Reference proteome</keyword>
<dbReference type="NCBIfam" id="TIGR00229">
    <property type="entry name" value="sensory_box"/>
    <property type="match status" value="1"/>
</dbReference>
<evidence type="ECO:0000256" key="6">
    <source>
        <dbReference type="SAM" id="Coils"/>
    </source>
</evidence>
<protein>
    <recommendedName>
        <fullName evidence="2">histidine kinase</fullName>
        <ecNumber evidence="2">2.7.13.3</ecNumber>
    </recommendedName>
</protein>
<dbReference type="RefSeq" id="WP_346336158.1">
    <property type="nucleotide sequence ID" value="NZ_JBBYXI010000001.1"/>
</dbReference>
<keyword evidence="5" id="KW-0418">Kinase</keyword>
<comment type="caution">
    <text evidence="10">The sequence shown here is derived from an EMBL/GenBank/DDBJ whole genome shotgun (WGS) entry which is preliminary data.</text>
</comment>
<proteinExistence type="predicted"/>
<keyword evidence="10" id="KW-0547">Nucleotide-binding</keyword>
<dbReference type="Proteomes" id="UP001418637">
    <property type="component" value="Unassembled WGS sequence"/>
</dbReference>
<dbReference type="Pfam" id="PF00989">
    <property type="entry name" value="PAS"/>
    <property type="match status" value="1"/>
</dbReference>
<dbReference type="Pfam" id="PF00512">
    <property type="entry name" value="HisKA"/>
    <property type="match status" value="1"/>
</dbReference>
<dbReference type="PROSITE" id="PS50109">
    <property type="entry name" value="HIS_KIN"/>
    <property type="match status" value="1"/>
</dbReference>
<feature type="region of interest" description="Disordered" evidence="7">
    <location>
        <begin position="317"/>
        <end position="343"/>
    </location>
</feature>
<dbReference type="InterPro" id="IPR003661">
    <property type="entry name" value="HisK_dim/P_dom"/>
</dbReference>
<evidence type="ECO:0000313" key="10">
    <source>
        <dbReference type="EMBL" id="MEN3930193.1"/>
    </source>
</evidence>